<feature type="compositionally biased region" description="Polar residues" evidence="1">
    <location>
        <begin position="180"/>
        <end position="192"/>
    </location>
</feature>
<feature type="compositionally biased region" description="Basic and acidic residues" evidence="1">
    <location>
        <begin position="342"/>
        <end position="356"/>
    </location>
</feature>
<organism evidence="2 3">
    <name type="scientific">Trachymyrmex cornetzi</name>
    <dbReference type="NCBI Taxonomy" id="471704"/>
    <lineage>
        <taxon>Eukaryota</taxon>
        <taxon>Metazoa</taxon>
        <taxon>Ecdysozoa</taxon>
        <taxon>Arthropoda</taxon>
        <taxon>Hexapoda</taxon>
        <taxon>Insecta</taxon>
        <taxon>Pterygota</taxon>
        <taxon>Neoptera</taxon>
        <taxon>Endopterygota</taxon>
        <taxon>Hymenoptera</taxon>
        <taxon>Apocrita</taxon>
        <taxon>Aculeata</taxon>
        <taxon>Formicoidea</taxon>
        <taxon>Formicidae</taxon>
        <taxon>Myrmicinae</taxon>
        <taxon>Trachymyrmex</taxon>
    </lineage>
</organism>
<protein>
    <submittedName>
        <fullName evidence="2">Uncharacterized protein</fullName>
    </submittedName>
</protein>
<evidence type="ECO:0000256" key="1">
    <source>
        <dbReference type="SAM" id="MobiDB-lite"/>
    </source>
</evidence>
<name>A0A151IVR5_9HYME</name>
<dbReference type="Proteomes" id="UP000078492">
    <property type="component" value="Unassembled WGS sequence"/>
</dbReference>
<keyword evidence="3" id="KW-1185">Reference proteome</keyword>
<proteinExistence type="predicted"/>
<dbReference type="EMBL" id="KQ980882">
    <property type="protein sequence ID" value="KYN11915.1"/>
    <property type="molecule type" value="Genomic_DNA"/>
</dbReference>
<gene>
    <name evidence="2" type="ORF">ALC57_15879</name>
</gene>
<feature type="region of interest" description="Disordered" evidence="1">
    <location>
        <begin position="171"/>
        <end position="213"/>
    </location>
</feature>
<sequence>MRATYGILRNTTASLTAEIVSSRDCGPDYTFLYTTLSYLPHKNNIVARKLIILMQHVKYTIVNNSMALTKALQIGNSYKVHCSISQFCIYSEIYINLQCPDNLFHKFFYNFSCTCKATQYCFKPSARSNTNQTRNHTLSTQLEILKSLLFREKKNEIGRLKCQPSVGQSIALPHGHGSSDRNISTMKTSFAQPSPSSGTTGTSTISSTTGEGDTVQSIGMYPVSVATSSAVTTATPVTTASATVPLATSGVAAVSSGIARSVSAPNAPRPIVQISNSSVSASAAQRPRLKRNQSRTEAIRNYIRRETAQFFGVDEESEASEKQRWLDRRRRMASRKYGALVPEHRPPDPDITRDVPDTTETPEGVTLRRWQQPVRRKDSVARMTLSGLHYIVEVSYYPIFNLSVLTVTKSALIFF</sequence>
<reference evidence="2 3" key="1">
    <citation type="submission" date="2015-09" db="EMBL/GenBank/DDBJ databases">
        <title>Trachymyrmex cornetzi WGS genome.</title>
        <authorList>
            <person name="Nygaard S."/>
            <person name="Hu H."/>
            <person name="Boomsma J."/>
            <person name="Zhang G."/>
        </authorList>
    </citation>
    <scope>NUCLEOTIDE SEQUENCE [LARGE SCALE GENOMIC DNA]</scope>
    <source>
        <strain evidence="2">Tcor2-1</strain>
        <tissue evidence="2">Whole body</tissue>
    </source>
</reference>
<evidence type="ECO:0000313" key="3">
    <source>
        <dbReference type="Proteomes" id="UP000078492"/>
    </source>
</evidence>
<feature type="compositionally biased region" description="Low complexity" evidence="1">
    <location>
        <begin position="193"/>
        <end position="210"/>
    </location>
</feature>
<accession>A0A151IVR5</accession>
<evidence type="ECO:0000313" key="2">
    <source>
        <dbReference type="EMBL" id="KYN11915.1"/>
    </source>
</evidence>
<dbReference type="AlphaFoldDB" id="A0A151IVR5"/>
<feature type="region of interest" description="Disordered" evidence="1">
    <location>
        <begin position="340"/>
        <end position="365"/>
    </location>
</feature>